<sequence>MIKNINMQKLKINIGVVVIIVLAIAFIFTFNHITSNPTSMFSKISDQNYQKLTDIKFVKDYEDGVDAIAGLKVSIGNENDPAELQVKIESLNYWQGFISKNKEKYELLKGVQK</sequence>
<proteinExistence type="predicted"/>
<keyword evidence="2" id="KW-1185">Reference proteome</keyword>
<dbReference type="KEGG" id="apai:APAC_1980"/>
<dbReference type="Proteomes" id="UP000322726">
    <property type="component" value="Chromosome"/>
</dbReference>
<evidence type="ECO:0000313" key="2">
    <source>
        <dbReference type="Proteomes" id="UP000322726"/>
    </source>
</evidence>
<dbReference type="AlphaFoldDB" id="A0A5C2HF73"/>
<dbReference type="RefSeq" id="WP_130233956.1">
    <property type="nucleotide sequence ID" value="NZ_BMEF01000042.1"/>
</dbReference>
<protein>
    <submittedName>
        <fullName evidence="1">Uncharacterized protein</fullName>
    </submittedName>
</protein>
<gene>
    <name evidence="1" type="ORF">APAC_1980</name>
</gene>
<organism evidence="1 2">
    <name type="scientific">Malaciobacter pacificus</name>
    <dbReference type="NCBI Taxonomy" id="1080223"/>
    <lineage>
        <taxon>Bacteria</taxon>
        <taxon>Pseudomonadati</taxon>
        <taxon>Campylobacterota</taxon>
        <taxon>Epsilonproteobacteria</taxon>
        <taxon>Campylobacterales</taxon>
        <taxon>Arcobacteraceae</taxon>
        <taxon>Malaciobacter</taxon>
    </lineage>
</organism>
<accession>A0A5C2HF73</accession>
<reference evidence="1 2" key="1">
    <citation type="submission" date="2019-09" db="EMBL/GenBank/DDBJ databases">
        <title>Complete genome sequencing of four Arcobacter species reveals a diverse suite of mobile elements.</title>
        <authorList>
            <person name="Miller W.G."/>
            <person name="Yee E."/>
            <person name="Bono J.L."/>
        </authorList>
    </citation>
    <scope>NUCLEOTIDE SEQUENCE [LARGE SCALE GENOMIC DNA]</scope>
    <source>
        <strain evidence="1 2">LMG 26638</strain>
    </source>
</reference>
<name>A0A5C2HF73_9BACT</name>
<dbReference type="EMBL" id="CP035928">
    <property type="protein sequence ID" value="QEP35052.1"/>
    <property type="molecule type" value="Genomic_DNA"/>
</dbReference>
<reference evidence="1 2" key="3">
    <citation type="submission" date="2019-09" db="EMBL/GenBank/DDBJ databases">
        <title>Taxonomic note: a critical rebuttal of the proposed division of the genus Arcobacter into six genera, emended descriptions of Arcobacter anaerophilus and the genus Arcobacter, and an assessment of genus-level boundaries for Epsilonproteobacteria using in silico genomic comparator tools.</title>
        <authorList>
            <person name="On S.L.W."/>
            <person name="Miller W.G."/>
            <person name="Biggs P."/>
            <person name="Cornelius A."/>
            <person name="Vandamme P."/>
        </authorList>
    </citation>
    <scope>NUCLEOTIDE SEQUENCE [LARGE SCALE GENOMIC DNA]</scope>
    <source>
        <strain evidence="1 2">LMG 26638</strain>
    </source>
</reference>
<evidence type="ECO:0000313" key="1">
    <source>
        <dbReference type="EMBL" id="QEP35052.1"/>
    </source>
</evidence>
<reference evidence="2" key="2">
    <citation type="submission" date="2019-09" db="EMBL/GenBank/DDBJ databases">
        <title>Complete genome sequencing of four Arcobacter species reveals a diverse suite of mobile elements.</title>
        <authorList>
            <person name="On S.L.W."/>
            <person name="Miller W.G."/>
            <person name="Biggs P."/>
            <person name="Cornelius A."/>
            <person name="Vandamme P."/>
        </authorList>
    </citation>
    <scope>NUCLEOTIDE SEQUENCE [LARGE SCALE GENOMIC DNA]</scope>
    <source>
        <strain evidence="2">LMG 26638</strain>
    </source>
</reference>